<dbReference type="SUPFAM" id="SSF52058">
    <property type="entry name" value="L domain-like"/>
    <property type="match status" value="1"/>
</dbReference>
<reference evidence="4" key="1">
    <citation type="journal article" date="2014" name="Front. Microbiol.">
        <title>High frequency of phylogenetically diverse reductive dehalogenase-homologous genes in deep subseafloor sedimentary metagenomes.</title>
        <authorList>
            <person name="Kawai M."/>
            <person name="Futagami T."/>
            <person name="Toyoda A."/>
            <person name="Takaki Y."/>
            <person name="Nishi S."/>
            <person name="Hori S."/>
            <person name="Arai W."/>
            <person name="Tsubouchi T."/>
            <person name="Morono Y."/>
            <person name="Uchiyama I."/>
            <person name="Ito T."/>
            <person name="Fujiyama A."/>
            <person name="Inagaki F."/>
            <person name="Takami H."/>
        </authorList>
    </citation>
    <scope>NUCLEOTIDE SEQUENCE</scope>
    <source>
        <strain evidence="4">Expedition CK06-06</strain>
    </source>
</reference>
<evidence type="ECO:0000256" key="2">
    <source>
        <dbReference type="ARBA" id="ARBA00022737"/>
    </source>
</evidence>
<gene>
    <name evidence="4" type="ORF">S06H3_31266</name>
</gene>
<accession>X1N0H0</accession>
<feature type="domain" description="Disease resistance R13L4/SHOC-2-like LRR" evidence="3">
    <location>
        <begin position="191"/>
        <end position="271"/>
    </location>
</feature>
<keyword evidence="2" id="KW-0677">Repeat</keyword>
<proteinExistence type="predicted"/>
<dbReference type="AlphaFoldDB" id="X1N0H0"/>
<dbReference type="PANTHER" id="PTHR48051:SF54">
    <property type="entry name" value="LEUCINE-RICH REPEAT-CONTAINING PROTEIN"/>
    <property type="match status" value="1"/>
</dbReference>
<dbReference type="GO" id="GO:0005737">
    <property type="term" value="C:cytoplasm"/>
    <property type="evidence" value="ECO:0007669"/>
    <property type="project" value="TreeGrafter"/>
</dbReference>
<dbReference type="Pfam" id="PF23598">
    <property type="entry name" value="LRR_14"/>
    <property type="match status" value="1"/>
</dbReference>
<protein>
    <recommendedName>
        <fullName evidence="3">Disease resistance R13L4/SHOC-2-like LRR domain-containing protein</fullName>
    </recommendedName>
</protein>
<dbReference type="Gene3D" id="3.80.10.10">
    <property type="entry name" value="Ribonuclease Inhibitor"/>
    <property type="match status" value="1"/>
</dbReference>
<sequence>FIQCKFLLLTIPKDDDLEDIDSIDGASEYLDYSLDPDTEYVEREKQEIIDRIKPETEFWAHCSNLQTWAEYNYDTRLLHRNLAFPLLKKLTEEGDLIARKEFKEEIGRRYFTGVESVQTYLEEEGYMKYLSKEEFRSFIHSGAEVINELENIIGRALRISTLSENFPNVLIKNGEIISLKLSHLNLKRIPDCIQRLKYLKILKLVGNSIEEIPEWIGKLNTLKRLDVEKNNIKKIPESIGDLKSLETLEFSQNELEQLPESIGNLTSLKELFIYTNRLK</sequence>
<dbReference type="PANTHER" id="PTHR48051">
    <property type="match status" value="1"/>
</dbReference>
<dbReference type="InterPro" id="IPR055414">
    <property type="entry name" value="LRR_R13L4/SHOC2-like"/>
</dbReference>
<dbReference type="InterPro" id="IPR050216">
    <property type="entry name" value="LRR_domain-containing"/>
</dbReference>
<name>X1N0H0_9ZZZZ</name>
<evidence type="ECO:0000313" key="4">
    <source>
        <dbReference type="EMBL" id="GAI20380.1"/>
    </source>
</evidence>
<feature type="non-terminal residue" evidence="4">
    <location>
        <position position="279"/>
    </location>
</feature>
<evidence type="ECO:0000259" key="3">
    <source>
        <dbReference type="Pfam" id="PF23598"/>
    </source>
</evidence>
<feature type="non-terminal residue" evidence="4">
    <location>
        <position position="1"/>
    </location>
</feature>
<organism evidence="4">
    <name type="scientific">marine sediment metagenome</name>
    <dbReference type="NCBI Taxonomy" id="412755"/>
    <lineage>
        <taxon>unclassified sequences</taxon>
        <taxon>metagenomes</taxon>
        <taxon>ecological metagenomes</taxon>
    </lineage>
</organism>
<dbReference type="InterPro" id="IPR032675">
    <property type="entry name" value="LRR_dom_sf"/>
</dbReference>
<dbReference type="SMART" id="SM00369">
    <property type="entry name" value="LRR_TYP"/>
    <property type="match status" value="2"/>
</dbReference>
<comment type="caution">
    <text evidence="4">The sequence shown here is derived from an EMBL/GenBank/DDBJ whole genome shotgun (WGS) entry which is preliminary data.</text>
</comment>
<dbReference type="EMBL" id="BARV01018497">
    <property type="protein sequence ID" value="GAI20380.1"/>
    <property type="molecule type" value="Genomic_DNA"/>
</dbReference>
<dbReference type="InterPro" id="IPR003591">
    <property type="entry name" value="Leu-rich_rpt_typical-subtyp"/>
</dbReference>
<evidence type="ECO:0000256" key="1">
    <source>
        <dbReference type="ARBA" id="ARBA00022614"/>
    </source>
</evidence>
<keyword evidence="1" id="KW-0433">Leucine-rich repeat</keyword>